<dbReference type="RefSeq" id="WP_145030813.1">
    <property type="nucleotide sequence ID" value="NZ_CP036271.1"/>
</dbReference>
<dbReference type="SUPFAM" id="SSF103190">
    <property type="entry name" value="Sensory domain-like"/>
    <property type="match status" value="1"/>
</dbReference>
<evidence type="ECO:0000313" key="9">
    <source>
        <dbReference type="Proteomes" id="UP000315700"/>
    </source>
</evidence>
<feature type="domain" description="Protein kinase" evidence="7">
    <location>
        <begin position="44"/>
        <end position="320"/>
    </location>
</feature>
<dbReference type="OrthoDB" id="6111975at2"/>
<evidence type="ECO:0000313" key="8">
    <source>
        <dbReference type="EMBL" id="QDT55012.1"/>
    </source>
</evidence>
<organism evidence="8 9">
    <name type="scientific">Caulifigura coniformis</name>
    <dbReference type="NCBI Taxonomy" id="2527983"/>
    <lineage>
        <taxon>Bacteria</taxon>
        <taxon>Pseudomonadati</taxon>
        <taxon>Planctomycetota</taxon>
        <taxon>Planctomycetia</taxon>
        <taxon>Planctomycetales</taxon>
        <taxon>Planctomycetaceae</taxon>
        <taxon>Caulifigura</taxon>
    </lineage>
</organism>
<dbReference type="GO" id="GO:0005524">
    <property type="term" value="F:ATP binding"/>
    <property type="evidence" value="ECO:0007669"/>
    <property type="project" value="UniProtKB-UniRule"/>
</dbReference>
<feature type="transmembrane region" description="Helical" evidence="6">
    <location>
        <begin position="646"/>
        <end position="669"/>
    </location>
</feature>
<dbReference type="InterPro" id="IPR011009">
    <property type="entry name" value="Kinase-like_dom_sf"/>
</dbReference>
<evidence type="ECO:0000256" key="3">
    <source>
        <dbReference type="ARBA" id="ARBA00022777"/>
    </source>
</evidence>
<dbReference type="InterPro" id="IPR017441">
    <property type="entry name" value="Protein_kinase_ATP_BS"/>
</dbReference>
<evidence type="ECO:0000256" key="6">
    <source>
        <dbReference type="SAM" id="Phobius"/>
    </source>
</evidence>
<dbReference type="Proteomes" id="UP000315700">
    <property type="component" value="Chromosome"/>
</dbReference>
<proteinExistence type="predicted"/>
<keyword evidence="6" id="KW-0812">Transmembrane</keyword>
<evidence type="ECO:0000259" key="7">
    <source>
        <dbReference type="PROSITE" id="PS50011"/>
    </source>
</evidence>
<dbReference type="PANTHER" id="PTHR43289:SF6">
    <property type="entry name" value="SERINE_THREONINE-PROTEIN KINASE NEKL-3"/>
    <property type="match status" value="1"/>
</dbReference>
<keyword evidence="6" id="KW-1133">Transmembrane helix</keyword>
<dbReference type="PANTHER" id="PTHR43289">
    <property type="entry name" value="MITOGEN-ACTIVATED PROTEIN KINASE KINASE KINASE 20-RELATED"/>
    <property type="match status" value="1"/>
</dbReference>
<dbReference type="InterPro" id="IPR029151">
    <property type="entry name" value="Sensor-like_sf"/>
</dbReference>
<dbReference type="SUPFAM" id="SSF56112">
    <property type="entry name" value="Protein kinase-like (PK-like)"/>
    <property type="match status" value="1"/>
</dbReference>
<dbReference type="PROSITE" id="PS50011">
    <property type="entry name" value="PROTEIN_KINASE_DOM"/>
    <property type="match status" value="1"/>
</dbReference>
<dbReference type="Pfam" id="PF00069">
    <property type="entry name" value="Pkinase"/>
    <property type="match status" value="1"/>
</dbReference>
<evidence type="ECO:0000256" key="1">
    <source>
        <dbReference type="ARBA" id="ARBA00022679"/>
    </source>
</evidence>
<dbReference type="PROSITE" id="PS00107">
    <property type="entry name" value="PROTEIN_KINASE_ATP"/>
    <property type="match status" value="1"/>
</dbReference>
<dbReference type="Gene3D" id="3.30.450.20">
    <property type="entry name" value="PAS domain"/>
    <property type="match status" value="1"/>
</dbReference>
<accession>A0A517SFV9</accession>
<sequence>MPAAHDPAAITADGETLRQDVSAIERSQSLSRLSGTAPGVAPGYDIVRCLGEGSFGSVWLATETRTGRQVAIKFYTHQHGLDWSLLSREVEKLAVLYTSRNIVGLLDVGWDRDPPYFVMEYLEQGPLSRRLAAGALPAAEAVRIARDMLSALVHAHNSGILHCDLKPANILIDSGGATRLGDFGQSRLSTEQTPALGTLYYMAPEQAVLDGVPDARWDVYALGALLYHMLTGVPPYRTPENEQRLQAANSLEERLATYRRILSESPQPGAHRRRPGVDSRLADLVDSCLQRDPLKRLSNAQVALDLLEERDNVLAKRPLIALGIIGPLLFLATLVAVAARAIPKAEKAAESSLLDRALATDLLTVDILAKSVQQEFDIRQKELEDITDRLIKSVDGKSHLRDDLKDFLGGWTRTVSERLKSQQRTEDDSIFVVDASGLQVYRTPHDETVGQNFAYRDYFHGLGRELPPGQASEVRPRKTSGISLAYRSQSSKEYKVSVAVPIWNTQRTEVLGVIARSIPLSDLLTQWESSIAKTASNSRDRFLALVDMRESPAYLLDHPWMTEQESRDLEDEKLKERLVLSQEQREAVEKLIPSSRYDDPIARTDERYAGPWLAAFAPVGKTGWYAIVQERRSSAVGPVQNLRQVFVQYGAGALVAMTAVFALLGTLLWRASR</sequence>
<dbReference type="KEGG" id="ccos:Pan44_30530"/>
<reference evidence="8 9" key="1">
    <citation type="submission" date="2019-02" db="EMBL/GenBank/DDBJ databases">
        <title>Deep-cultivation of Planctomycetes and their phenomic and genomic characterization uncovers novel biology.</title>
        <authorList>
            <person name="Wiegand S."/>
            <person name="Jogler M."/>
            <person name="Boedeker C."/>
            <person name="Pinto D."/>
            <person name="Vollmers J."/>
            <person name="Rivas-Marin E."/>
            <person name="Kohn T."/>
            <person name="Peeters S.H."/>
            <person name="Heuer A."/>
            <person name="Rast P."/>
            <person name="Oberbeckmann S."/>
            <person name="Bunk B."/>
            <person name="Jeske O."/>
            <person name="Meyerdierks A."/>
            <person name="Storesund J.E."/>
            <person name="Kallscheuer N."/>
            <person name="Luecker S."/>
            <person name="Lage O.M."/>
            <person name="Pohl T."/>
            <person name="Merkel B.J."/>
            <person name="Hornburger P."/>
            <person name="Mueller R.-W."/>
            <person name="Bruemmer F."/>
            <person name="Labrenz M."/>
            <person name="Spormann A.M."/>
            <person name="Op den Camp H."/>
            <person name="Overmann J."/>
            <person name="Amann R."/>
            <person name="Jetten M.S.M."/>
            <person name="Mascher T."/>
            <person name="Medema M.H."/>
            <person name="Devos D.P."/>
            <person name="Kaster A.-K."/>
            <person name="Ovreas L."/>
            <person name="Rohde M."/>
            <person name="Galperin M.Y."/>
            <person name="Jogler C."/>
        </authorList>
    </citation>
    <scope>NUCLEOTIDE SEQUENCE [LARGE SCALE GENOMIC DNA]</scope>
    <source>
        <strain evidence="8 9">Pan44</strain>
    </source>
</reference>
<dbReference type="GO" id="GO:0004674">
    <property type="term" value="F:protein serine/threonine kinase activity"/>
    <property type="evidence" value="ECO:0007669"/>
    <property type="project" value="UniProtKB-EC"/>
</dbReference>
<dbReference type="AlphaFoldDB" id="A0A517SFV9"/>
<dbReference type="EMBL" id="CP036271">
    <property type="protein sequence ID" value="QDT55012.1"/>
    <property type="molecule type" value="Genomic_DNA"/>
</dbReference>
<keyword evidence="6" id="KW-0472">Membrane</keyword>
<keyword evidence="3 8" id="KW-0418">Kinase</keyword>
<dbReference type="Gene3D" id="1.10.510.10">
    <property type="entry name" value="Transferase(Phosphotransferase) domain 1"/>
    <property type="match status" value="1"/>
</dbReference>
<keyword evidence="9" id="KW-1185">Reference proteome</keyword>
<keyword evidence="2 5" id="KW-0547">Nucleotide-binding</keyword>
<dbReference type="InParanoid" id="A0A517SFV9"/>
<protein>
    <submittedName>
        <fullName evidence="8">Serine/threonine-protein kinase PrkC</fullName>
        <ecNumber evidence="8">2.7.11.1</ecNumber>
    </submittedName>
</protein>
<evidence type="ECO:0000256" key="5">
    <source>
        <dbReference type="PROSITE-ProRule" id="PRU10141"/>
    </source>
</evidence>
<feature type="binding site" evidence="5">
    <location>
        <position position="73"/>
    </location>
    <ligand>
        <name>ATP</name>
        <dbReference type="ChEBI" id="CHEBI:30616"/>
    </ligand>
</feature>
<name>A0A517SFV9_9PLAN</name>
<dbReference type="SMART" id="SM00220">
    <property type="entry name" value="S_TKc"/>
    <property type="match status" value="1"/>
</dbReference>
<dbReference type="InterPro" id="IPR008271">
    <property type="entry name" value="Ser/Thr_kinase_AS"/>
</dbReference>
<keyword evidence="1 8" id="KW-0808">Transferase</keyword>
<dbReference type="EC" id="2.7.11.1" evidence="8"/>
<evidence type="ECO:0000256" key="2">
    <source>
        <dbReference type="ARBA" id="ARBA00022741"/>
    </source>
</evidence>
<gene>
    <name evidence="8" type="primary">prkC_8</name>
    <name evidence="8" type="ORF">Pan44_30530</name>
</gene>
<evidence type="ECO:0000256" key="4">
    <source>
        <dbReference type="ARBA" id="ARBA00022840"/>
    </source>
</evidence>
<dbReference type="CDD" id="cd14014">
    <property type="entry name" value="STKc_PknB_like"/>
    <property type="match status" value="1"/>
</dbReference>
<dbReference type="InterPro" id="IPR000719">
    <property type="entry name" value="Prot_kinase_dom"/>
</dbReference>
<dbReference type="PROSITE" id="PS00108">
    <property type="entry name" value="PROTEIN_KINASE_ST"/>
    <property type="match status" value="1"/>
</dbReference>
<keyword evidence="4 5" id="KW-0067">ATP-binding</keyword>